<name>A0A267E3J3_9PLAT</name>
<dbReference type="Pfam" id="PF00621">
    <property type="entry name" value="RhoGEF"/>
    <property type="match status" value="1"/>
</dbReference>
<dbReference type="CDD" id="cd06224">
    <property type="entry name" value="REM"/>
    <property type="match status" value="1"/>
</dbReference>
<feature type="domain" description="DH" evidence="5">
    <location>
        <begin position="253"/>
        <end position="348"/>
    </location>
</feature>
<dbReference type="InterPro" id="IPR001895">
    <property type="entry name" value="RASGEF_cat_dom"/>
</dbReference>
<reference evidence="7 8" key="1">
    <citation type="submission" date="2017-06" db="EMBL/GenBank/DDBJ databases">
        <title>A platform for efficient transgenesis in Macrostomum lignano, a flatworm model organism for stem cell research.</title>
        <authorList>
            <person name="Berezikov E."/>
        </authorList>
    </citation>
    <scope>NUCLEOTIDE SEQUENCE [LARGE SCALE GENOMIC DNA]</scope>
    <source>
        <strain evidence="7">DV1</strain>
        <tissue evidence="7">Whole organism</tissue>
    </source>
</reference>
<evidence type="ECO:0000256" key="3">
    <source>
        <dbReference type="SAM" id="MobiDB-lite"/>
    </source>
</evidence>
<keyword evidence="8" id="KW-1185">Reference proteome</keyword>
<dbReference type="InterPro" id="IPR036964">
    <property type="entry name" value="RASGEF_cat_dom_sf"/>
</dbReference>
<dbReference type="Gene3D" id="1.20.900.10">
    <property type="entry name" value="Dbl homology (DH) domain"/>
    <property type="match status" value="1"/>
</dbReference>
<dbReference type="InterPro" id="IPR000651">
    <property type="entry name" value="Ras-like_Gua-exchang_fac_N"/>
</dbReference>
<dbReference type="Gene3D" id="1.10.20.10">
    <property type="entry name" value="Histone, subunit A"/>
    <property type="match status" value="1"/>
</dbReference>
<evidence type="ECO:0000259" key="5">
    <source>
        <dbReference type="PROSITE" id="PS50010"/>
    </source>
</evidence>
<protein>
    <recommendedName>
        <fullName evidence="9">Ras-GEF domain-containing protein</fullName>
    </recommendedName>
</protein>
<dbReference type="OrthoDB" id="546434at2759"/>
<comment type="caution">
    <text evidence="7">The sequence shown here is derived from an EMBL/GenBank/DDBJ whole genome shotgun (WGS) entry which is preliminary data.</text>
</comment>
<dbReference type="InterPro" id="IPR023578">
    <property type="entry name" value="Ras_GEF_dom_sf"/>
</dbReference>
<dbReference type="Pfam" id="PF00617">
    <property type="entry name" value="RasGEF"/>
    <property type="match status" value="1"/>
</dbReference>
<dbReference type="PROSITE" id="PS50212">
    <property type="entry name" value="RASGEF_NTER"/>
    <property type="match status" value="1"/>
</dbReference>
<dbReference type="SMART" id="SM00229">
    <property type="entry name" value="RasGEFN"/>
    <property type="match status" value="1"/>
</dbReference>
<feature type="region of interest" description="Disordered" evidence="3">
    <location>
        <begin position="1268"/>
        <end position="1298"/>
    </location>
</feature>
<dbReference type="EMBL" id="NIVC01002742">
    <property type="protein sequence ID" value="PAA55504.1"/>
    <property type="molecule type" value="Genomic_DNA"/>
</dbReference>
<dbReference type="SUPFAM" id="SSF48366">
    <property type="entry name" value="Ras GEF"/>
    <property type="match status" value="1"/>
</dbReference>
<feature type="compositionally biased region" description="Basic residues" evidence="3">
    <location>
        <begin position="1331"/>
        <end position="1340"/>
    </location>
</feature>
<organism evidence="7 8">
    <name type="scientific">Macrostomum lignano</name>
    <dbReference type="NCBI Taxonomy" id="282301"/>
    <lineage>
        <taxon>Eukaryota</taxon>
        <taxon>Metazoa</taxon>
        <taxon>Spiralia</taxon>
        <taxon>Lophotrochozoa</taxon>
        <taxon>Platyhelminthes</taxon>
        <taxon>Rhabditophora</taxon>
        <taxon>Macrostomorpha</taxon>
        <taxon>Macrostomida</taxon>
        <taxon>Macrostomidae</taxon>
        <taxon>Macrostomum</taxon>
    </lineage>
</organism>
<feature type="domain" description="Ras-GEF" evidence="4">
    <location>
        <begin position="999"/>
        <end position="1267"/>
    </location>
</feature>
<accession>A0A267E3J3</accession>
<evidence type="ECO:0000256" key="1">
    <source>
        <dbReference type="ARBA" id="ARBA00022658"/>
    </source>
</evidence>
<dbReference type="InterPro" id="IPR000219">
    <property type="entry name" value="DH_dom"/>
</dbReference>
<dbReference type="STRING" id="282301.A0A267E3J3"/>
<dbReference type="Gene3D" id="1.10.840.10">
    <property type="entry name" value="Ras guanine-nucleotide exchange factors catalytic domain"/>
    <property type="match status" value="1"/>
</dbReference>
<feature type="domain" description="N-terminal Ras-GEF" evidence="6">
    <location>
        <begin position="816"/>
        <end position="965"/>
    </location>
</feature>
<dbReference type="InterPro" id="IPR009072">
    <property type="entry name" value="Histone-fold"/>
</dbReference>
<feature type="non-terminal residue" evidence="7">
    <location>
        <position position="1"/>
    </location>
</feature>
<dbReference type="SUPFAM" id="SSF48065">
    <property type="entry name" value="DBL homology domain (DH-domain)"/>
    <property type="match status" value="1"/>
</dbReference>
<dbReference type="PROSITE" id="PS50010">
    <property type="entry name" value="DH_2"/>
    <property type="match status" value="1"/>
</dbReference>
<dbReference type="SMART" id="SM00147">
    <property type="entry name" value="RasGEF"/>
    <property type="match status" value="1"/>
</dbReference>
<dbReference type="PANTHER" id="PTHR23113">
    <property type="entry name" value="GUANINE NUCLEOTIDE EXCHANGE FACTOR"/>
    <property type="match status" value="1"/>
</dbReference>
<dbReference type="Pfam" id="PF00618">
    <property type="entry name" value="RasGEF_N"/>
    <property type="match status" value="1"/>
</dbReference>
<dbReference type="GO" id="GO:0005085">
    <property type="term" value="F:guanyl-nucleotide exchange factor activity"/>
    <property type="evidence" value="ECO:0007669"/>
    <property type="project" value="UniProtKB-KW"/>
</dbReference>
<feature type="region of interest" description="Disordered" evidence="3">
    <location>
        <begin position="1320"/>
        <end position="1445"/>
    </location>
</feature>
<feature type="compositionally biased region" description="Basic and acidic residues" evidence="3">
    <location>
        <begin position="1268"/>
        <end position="1283"/>
    </location>
</feature>
<dbReference type="GO" id="GO:0007265">
    <property type="term" value="P:Ras protein signal transduction"/>
    <property type="evidence" value="ECO:0007669"/>
    <property type="project" value="TreeGrafter"/>
</dbReference>
<dbReference type="PROSITE" id="PS50009">
    <property type="entry name" value="RASGEF_CAT"/>
    <property type="match status" value="1"/>
</dbReference>
<evidence type="ECO:0008006" key="9">
    <source>
        <dbReference type="Google" id="ProtNLM"/>
    </source>
</evidence>
<evidence type="ECO:0000313" key="8">
    <source>
        <dbReference type="Proteomes" id="UP000215902"/>
    </source>
</evidence>
<evidence type="ECO:0000259" key="6">
    <source>
        <dbReference type="PROSITE" id="PS50212"/>
    </source>
</evidence>
<dbReference type="PANTHER" id="PTHR23113:SF363">
    <property type="entry name" value="PROTEIN SON OF SEVENLESS"/>
    <property type="match status" value="1"/>
</dbReference>
<dbReference type="InterPro" id="IPR008937">
    <property type="entry name" value="Ras-like_GEF"/>
</dbReference>
<feature type="region of interest" description="Disordered" evidence="3">
    <location>
        <begin position="422"/>
        <end position="456"/>
    </location>
</feature>
<feature type="compositionally biased region" description="Low complexity" evidence="3">
    <location>
        <begin position="1341"/>
        <end position="1366"/>
    </location>
</feature>
<dbReference type="GO" id="GO:0046982">
    <property type="term" value="F:protein heterodimerization activity"/>
    <property type="evidence" value="ECO:0007669"/>
    <property type="project" value="InterPro"/>
</dbReference>
<evidence type="ECO:0000313" key="7">
    <source>
        <dbReference type="EMBL" id="PAA55504.1"/>
    </source>
</evidence>
<gene>
    <name evidence="7" type="ORF">BOX15_Mlig001960g13</name>
</gene>
<dbReference type="Gene3D" id="1.20.870.10">
    <property type="entry name" value="Son of sevenless (SoS) protein Chain: S domain 1"/>
    <property type="match status" value="1"/>
</dbReference>
<dbReference type="Proteomes" id="UP000215902">
    <property type="component" value="Unassembled WGS sequence"/>
</dbReference>
<sequence length="1445" mass="161512">VNDRSNDNSSGNSSNFTLVLKQQQPAAAAAAASMSIGGGGGGGGRYQSQLSLAVASAAATDVIRKQLRGRLKAALCRLFKEKVPGNDSGSCSVYSIAKDALDYLENYLIERFAVLCESPLPATAMEAEDRLVQLFASCNLHSDSVREMRELAVRKKRKAAIALFECVHRVLPRTADESVCLFTALVMEHVVCEIMRLSITYMKKIKIYELKKVDIKIVVDTFFSASLPTAQQQHQQQHQQLIDAEYEWSLPKECRQGVNELLYLEETFSKQLQIVCQLFKQPLVELNSSSPDIDTVFSAISQVAECSGLLFVALDDSRNVTDKPPIGHCFYELAEEGNFDSFAKYAQDILNPRCTERLLSLLSNRAVQEKYESLGRTVEQRCLSRLAATALQSQNHRRRQQHQQLPQHYLFSSLDLVSVSAASGGTASSPSDATSDRPDVGDEPTQPPPPPLSASSGETRNCLLLACRYLLPNLLLVPIGHFLYYDRILAHFEQLRDQQISDSSDPVDATPSSTMIGSLGSSEDASSAEDRDAIKQCRSILVSTRHKIDTVLLELERSLTAVGGGTESAATDGWCRPLSPLASRLFFHNSVRSPDADHPDRHCAKKLDQLRQATKSAAEIDARPKCCVFYRDASLWHLEQRGGRFRERRVCLFNNRLFVLKACSKTLALRGSGEEFKLKRVVHLAQYRFCVLDLAAAADAAAAADGAAAGTDDELHTFAIEYLAPAESGDSAGLAAPTRQRAVFGTKSAAEKDDWMLILVYLQCYHMFEDYLFHGVNSKPEEVCFPTNAHGYEFLQPDSDAVLELEENSEYSSSSDSHVIRRATLNKLVEKMTQGPGGIDNRLMPVFLMTYRSFCTPQHLMEKLIARFSIPDYSYADFQTSPDMPMSQAQSRKREFENAYCRRVRLRVLKVMNTWVSEYFHDFVLCPKLVGRMREFLCGPLVERHYDIKKFQAPSLLKNLERRFKGDSPSQETPSPADCPEVLWHTTSDPKDFNLMSLHPLELARQITLYMFSLYQRIQPWELVTGDWMKTNEKQRKAPNVHALIRYTNRLTWWCCSNILSTPNLEERRYVLLRVYEIMRHFRDLNNFLGLAALDSVFVNSSVQYIRLQHTWKLIKNGRENSFLQQMQELVSNSNNLAKYDELLRSLSSACVPNLRYHLSCIFRILEINRARQKESPESLQLLCDAEADSTVLVPFFRYRQVADRIDELFRAKDTAYQLREVPEIQQFVQSIDPMGDLKLDEVDDTSQNQQALDDLFYRMSYDLESKDADEDALKRRGERRFSPECLRSPSSSSGRGAGVVKAAGATAALGRSLLTLSTAAASGGPPQLPHLHHHHHQQHQPHPQQQSSVSSTTSATAASTAGPSPEGSIAPSPNHSRSVSDPVPSGPTIQQLPPQPPPRNASVSVKPPDRPPRLAASRPPAVPPRQNPGGRVIGSLGQQQPPHG</sequence>
<dbReference type="InterPro" id="IPR035899">
    <property type="entry name" value="DBL_dom_sf"/>
</dbReference>
<keyword evidence="1 2" id="KW-0344">Guanine-nucleotide releasing factor</keyword>
<dbReference type="GO" id="GO:0005886">
    <property type="term" value="C:plasma membrane"/>
    <property type="evidence" value="ECO:0007669"/>
    <property type="project" value="TreeGrafter"/>
</dbReference>
<feature type="compositionally biased region" description="Polar residues" evidence="3">
    <location>
        <begin position="501"/>
        <end position="516"/>
    </location>
</feature>
<evidence type="ECO:0000256" key="2">
    <source>
        <dbReference type="PROSITE-ProRule" id="PRU00168"/>
    </source>
</evidence>
<feature type="compositionally biased region" description="Low complexity" evidence="3">
    <location>
        <begin position="422"/>
        <end position="433"/>
    </location>
</feature>
<evidence type="ECO:0000259" key="4">
    <source>
        <dbReference type="PROSITE" id="PS50009"/>
    </source>
</evidence>
<feature type="region of interest" description="Disordered" evidence="3">
    <location>
        <begin position="501"/>
        <end position="529"/>
    </location>
</feature>
<proteinExistence type="predicted"/>